<proteinExistence type="predicted"/>
<dbReference type="Pfam" id="PF08378">
    <property type="entry name" value="NERD"/>
    <property type="match status" value="1"/>
</dbReference>
<keyword evidence="3" id="KW-1185">Reference proteome</keyword>
<sequence>MPVFIPESPCFNGNYGEEKIFNLLKKLPDDCIVCHELDVQDRRPDFIVFSPRLGILIIEVKSWNISTIINGDQNILNIKNRHEHLGESKPVTHPIKQSNNYLYRLRDKLLNDLNVRELVNPDNSPYRGRLVFPLAGAIALTNITKQQLHEHSIQKSNGYISELHTLFKDELDLLNDVNDMDLESKLKRFFKPSWQFSLSDRQQALVRAMLSREPVAVTELVVVAEPVAVTELVAVAEPIAVTELVAVAEPFAVTELVAVAEPDEAKIKNVVDSILQHYFSLETEKCKKSQDVSSLQNEISLINEQISPEIDNNDFINQHREVISRLVSNLGQGINNNTAHDADELYSRSKAIKLKAEEEMLRSSLHNIERNQQVLKSKLARLASILEVEIA</sequence>
<dbReference type="RefSeq" id="WP_093066940.1">
    <property type="nucleotide sequence ID" value="NZ_FNQP01000007.1"/>
</dbReference>
<accession>A0A1H4ATG1</accession>
<protein>
    <submittedName>
        <fullName evidence="2">Nuclease-related domain-containing protein</fullName>
    </submittedName>
</protein>
<dbReference type="STRING" id="525918.SAMN05660964_01477"/>
<gene>
    <name evidence="2" type="ORF">SAMN05660964_01477</name>
</gene>
<organism evidence="2 3">
    <name type="scientific">Thiothrix caldifontis</name>
    <dbReference type="NCBI Taxonomy" id="525918"/>
    <lineage>
        <taxon>Bacteria</taxon>
        <taxon>Pseudomonadati</taxon>
        <taxon>Pseudomonadota</taxon>
        <taxon>Gammaproteobacteria</taxon>
        <taxon>Thiotrichales</taxon>
        <taxon>Thiotrichaceae</taxon>
        <taxon>Thiothrix</taxon>
    </lineage>
</organism>
<name>A0A1H4ATG1_9GAMM</name>
<feature type="domain" description="NERD" evidence="1">
    <location>
        <begin position="13"/>
        <end position="116"/>
    </location>
</feature>
<evidence type="ECO:0000313" key="2">
    <source>
        <dbReference type="EMBL" id="SEA39183.1"/>
    </source>
</evidence>
<dbReference type="OrthoDB" id="7066673at2"/>
<evidence type="ECO:0000313" key="3">
    <source>
        <dbReference type="Proteomes" id="UP000199397"/>
    </source>
</evidence>
<dbReference type="InterPro" id="IPR011528">
    <property type="entry name" value="NERD"/>
</dbReference>
<reference evidence="2 3" key="1">
    <citation type="submission" date="2016-10" db="EMBL/GenBank/DDBJ databases">
        <authorList>
            <person name="de Groot N.N."/>
        </authorList>
    </citation>
    <scope>NUCLEOTIDE SEQUENCE [LARGE SCALE GENOMIC DNA]</scope>
    <source>
        <strain evidence="2 3">DSM 21228</strain>
    </source>
</reference>
<dbReference type="EMBL" id="FNQP01000007">
    <property type="protein sequence ID" value="SEA39183.1"/>
    <property type="molecule type" value="Genomic_DNA"/>
</dbReference>
<dbReference type="AlphaFoldDB" id="A0A1H4ATG1"/>
<evidence type="ECO:0000259" key="1">
    <source>
        <dbReference type="Pfam" id="PF08378"/>
    </source>
</evidence>
<dbReference type="Proteomes" id="UP000199397">
    <property type="component" value="Unassembled WGS sequence"/>
</dbReference>